<sequence>MSKLYTYARKVPYLTNMQFRSYPARGFSPITILVTIFSIFPPLALASNCPRKGENYKWPDPQTFNTTSMTPGQCTLTNLMAIPVYIGDKLSSQKSSLIIYDSKCTEIGRQGDVLQRDKDIAIHSTLPKMVTIGKSTGWDVHHQQIKACSAQFNCTAAADSAAVVNSLDLDVFLVGVLALAVAATILAAMKSELSSGIKQEATDNTADAKSVHVSRRSRIMPVASSS</sequence>
<name>A0A8H6AQ42_9HELO</name>
<dbReference type="AlphaFoldDB" id="A0A8H6AQ42"/>
<evidence type="ECO:0000313" key="1">
    <source>
        <dbReference type="EMBL" id="KAF5871315.1"/>
    </source>
</evidence>
<accession>A0A8H6AQ42</accession>
<comment type="caution">
    <text evidence="1">The sequence shown here is derived from an EMBL/GenBank/DDBJ whole genome shotgun (WGS) entry which is preliminary data.</text>
</comment>
<dbReference type="Proteomes" id="UP000531561">
    <property type="component" value="Unassembled WGS sequence"/>
</dbReference>
<reference evidence="1 2" key="1">
    <citation type="journal article" date="2020" name="Phytopathology">
        <title>A high-quality genome resource of Botrytis fragariae, a new and rapidly spreading fungal pathogen causing strawberry gray mold in the U.S.A.</title>
        <authorList>
            <person name="Wu Y."/>
            <person name="Saski C.A."/>
            <person name="Schnabel G."/>
            <person name="Xiao S."/>
            <person name="Hu M."/>
        </authorList>
    </citation>
    <scope>NUCLEOTIDE SEQUENCE [LARGE SCALE GENOMIC DNA]</scope>
    <source>
        <strain evidence="1 2">BVB16</strain>
    </source>
</reference>
<evidence type="ECO:0000313" key="2">
    <source>
        <dbReference type="Proteomes" id="UP000531561"/>
    </source>
</evidence>
<dbReference type="EMBL" id="JABFCT010000012">
    <property type="protein sequence ID" value="KAF5871315.1"/>
    <property type="molecule type" value="Genomic_DNA"/>
</dbReference>
<keyword evidence="2" id="KW-1185">Reference proteome</keyword>
<dbReference type="GeneID" id="59261891"/>
<protein>
    <submittedName>
        <fullName evidence="1">Uncharacterized protein</fullName>
    </submittedName>
</protein>
<dbReference type="OrthoDB" id="3528396at2759"/>
<gene>
    <name evidence="1" type="ORF">Bfra_007831</name>
</gene>
<organism evidence="1 2">
    <name type="scientific">Botrytis fragariae</name>
    <dbReference type="NCBI Taxonomy" id="1964551"/>
    <lineage>
        <taxon>Eukaryota</taxon>
        <taxon>Fungi</taxon>
        <taxon>Dikarya</taxon>
        <taxon>Ascomycota</taxon>
        <taxon>Pezizomycotina</taxon>
        <taxon>Leotiomycetes</taxon>
        <taxon>Helotiales</taxon>
        <taxon>Sclerotiniaceae</taxon>
        <taxon>Botrytis</taxon>
    </lineage>
</organism>
<dbReference type="RefSeq" id="XP_037190262.1">
    <property type="nucleotide sequence ID" value="XM_037338199.1"/>
</dbReference>
<proteinExistence type="predicted"/>